<dbReference type="AlphaFoldDB" id="A0A8E2K077"/>
<feature type="non-terminal residue" evidence="4">
    <location>
        <position position="126"/>
    </location>
</feature>
<dbReference type="Pfam" id="PF12796">
    <property type="entry name" value="Ank_2"/>
    <property type="match status" value="1"/>
</dbReference>
<dbReference type="PROSITE" id="PS50088">
    <property type="entry name" value="ANK_REPEAT"/>
    <property type="match status" value="1"/>
</dbReference>
<reference evidence="4 5" key="1">
    <citation type="journal article" date="2016" name="Nat. Commun.">
        <title>Ectomycorrhizal ecology is imprinted in the genome of the dominant symbiotic fungus Cenococcum geophilum.</title>
        <authorList>
            <consortium name="DOE Joint Genome Institute"/>
            <person name="Peter M."/>
            <person name="Kohler A."/>
            <person name="Ohm R.A."/>
            <person name="Kuo A."/>
            <person name="Krutzmann J."/>
            <person name="Morin E."/>
            <person name="Arend M."/>
            <person name="Barry K.W."/>
            <person name="Binder M."/>
            <person name="Choi C."/>
            <person name="Clum A."/>
            <person name="Copeland A."/>
            <person name="Grisel N."/>
            <person name="Haridas S."/>
            <person name="Kipfer T."/>
            <person name="LaButti K."/>
            <person name="Lindquist E."/>
            <person name="Lipzen A."/>
            <person name="Maire R."/>
            <person name="Meier B."/>
            <person name="Mihaltcheva S."/>
            <person name="Molinier V."/>
            <person name="Murat C."/>
            <person name="Poggeler S."/>
            <person name="Quandt C.A."/>
            <person name="Sperisen C."/>
            <person name="Tritt A."/>
            <person name="Tisserant E."/>
            <person name="Crous P.W."/>
            <person name="Henrissat B."/>
            <person name="Nehls U."/>
            <person name="Egli S."/>
            <person name="Spatafora J.W."/>
            <person name="Grigoriev I.V."/>
            <person name="Martin F.M."/>
        </authorList>
    </citation>
    <scope>NUCLEOTIDE SEQUENCE [LARGE SCALE GENOMIC DNA]</scope>
    <source>
        <strain evidence="4 5">CBS 207.34</strain>
    </source>
</reference>
<dbReference type="InterPro" id="IPR050776">
    <property type="entry name" value="Ank_Repeat/CDKN_Inhibitor"/>
</dbReference>
<dbReference type="OrthoDB" id="539213at2759"/>
<organism evidence="4 5">
    <name type="scientific">Glonium stellatum</name>
    <dbReference type="NCBI Taxonomy" id="574774"/>
    <lineage>
        <taxon>Eukaryota</taxon>
        <taxon>Fungi</taxon>
        <taxon>Dikarya</taxon>
        <taxon>Ascomycota</taxon>
        <taxon>Pezizomycotina</taxon>
        <taxon>Dothideomycetes</taxon>
        <taxon>Pleosporomycetidae</taxon>
        <taxon>Gloniales</taxon>
        <taxon>Gloniaceae</taxon>
        <taxon>Glonium</taxon>
    </lineage>
</organism>
<keyword evidence="5" id="KW-1185">Reference proteome</keyword>
<feature type="non-terminal residue" evidence="4">
    <location>
        <position position="1"/>
    </location>
</feature>
<sequence length="126" mass="13959">VRDRSRRLPVHIAAEQGHRAILALLLRCPIREYGKDRQGRALLHFLVMWHSQTFVQQCLDVLQPKVDVLDSSRRTPLHYAAIFGNSGAIKALLDAGADPNRLDSASSAPIHYAQSSGCFEGVAFLL</sequence>
<gene>
    <name evidence="4" type="ORF">AOQ84DRAFT_260294</name>
</gene>
<protein>
    <submittedName>
        <fullName evidence="4">Ankyrin</fullName>
    </submittedName>
</protein>
<dbReference type="InterPro" id="IPR002110">
    <property type="entry name" value="Ankyrin_rpt"/>
</dbReference>
<name>A0A8E2K077_9PEZI</name>
<dbReference type="Proteomes" id="UP000250140">
    <property type="component" value="Unassembled WGS sequence"/>
</dbReference>
<evidence type="ECO:0000313" key="4">
    <source>
        <dbReference type="EMBL" id="OCL15347.1"/>
    </source>
</evidence>
<proteinExistence type="predicted"/>
<evidence type="ECO:0000313" key="5">
    <source>
        <dbReference type="Proteomes" id="UP000250140"/>
    </source>
</evidence>
<dbReference type="SMART" id="SM00248">
    <property type="entry name" value="ANK"/>
    <property type="match status" value="2"/>
</dbReference>
<dbReference type="InterPro" id="IPR036770">
    <property type="entry name" value="Ankyrin_rpt-contain_sf"/>
</dbReference>
<accession>A0A8E2K077</accession>
<dbReference type="Gene3D" id="1.25.40.20">
    <property type="entry name" value="Ankyrin repeat-containing domain"/>
    <property type="match status" value="2"/>
</dbReference>
<keyword evidence="2 3" id="KW-0040">ANK repeat</keyword>
<dbReference type="EMBL" id="KV748457">
    <property type="protein sequence ID" value="OCL15347.1"/>
    <property type="molecule type" value="Genomic_DNA"/>
</dbReference>
<keyword evidence="1" id="KW-0677">Repeat</keyword>
<evidence type="ECO:0000256" key="1">
    <source>
        <dbReference type="ARBA" id="ARBA00022737"/>
    </source>
</evidence>
<dbReference type="PROSITE" id="PS50297">
    <property type="entry name" value="ANK_REP_REGION"/>
    <property type="match status" value="1"/>
</dbReference>
<feature type="repeat" description="ANK" evidence="3">
    <location>
        <begin position="72"/>
        <end position="104"/>
    </location>
</feature>
<dbReference type="PANTHER" id="PTHR24201">
    <property type="entry name" value="ANK_REP_REGION DOMAIN-CONTAINING PROTEIN"/>
    <property type="match status" value="1"/>
</dbReference>
<evidence type="ECO:0000256" key="2">
    <source>
        <dbReference type="ARBA" id="ARBA00023043"/>
    </source>
</evidence>
<dbReference type="SUPFAM" id="SSF48403">
    <property type="entry name" value="Ankyrin repeat"/>
    <property type="match status" value="1"/>
</dbReference>
<evidence type="ECO:0000256" key="3">
    <source>
        <dbReference type="PROSITE-ProRule" id="PRU00023"/>
    </source>
</evidence>